<comment type="caution">
    <text evidence="1">The sequence shown here is derived from an EMBL/GenBank/DDBJ whole genome shotgun (WGS) entry which is preliminary data.</text>
</comment>
<protein>
    <submittedName>
        <fullName evidence="1">Uncharacterized protein</fullName>
    </submittedName>
</protein>
<sequence>MIVSCNLFDDLLRSPYTSLLSSLPSQSRRPILTQHHTYLPPPIKPYQLILNKLPSPNSKISNLKPQPTRHVDPNSPPNNLLLALSRIGLKARPACSSPAIPKAQNPAGLCPRTHLHGTPPPPHERQNSDCGCWATHKRRRHGRAFMRCWVRAGVLHRSRWWPDGEAGNRCLGTLVPGGLDLCAVLGPLEVRHVRVLRARMIFTTEANRNERCWCCLTMTIIDCRGLLRLCLREQYAVVSNVTKS</sequence>
<name>A0A8H3WPU3_9PEZI</name>
<gene>
    <name evidence="1" type="ORF">GQ607_004208</name>
</gene>
<accession>A0A8H3WPU3</accession>
<organism evidence="1 2">
    <name type="scientific">Colletotrichum asianum</name>
    <dbReference type="NCBI Taxonomy" id="702518"/>
    <lineage>
        <taxon>Eukaryota</taxon>
        <taxon>Fungi</taxon>
        <taxon>Dikarya</taxon>
        <taxon>Ascomycota</taxon>
        <taxon>Pezizomycotina</taxon>
        <taxon>Sordariomycetes</taxon>
        <taxon>Hypocreomycetidae</taxon>
        <taxon>Glomerellales</taxon>
        <taxon>Glomerellaceae</taxon>
        <taxon>Colletotrichum</taxon>
        <taxon>Colletotrichum gloeosporioides species complex</taxon>
    </lineage>
</organism>
<reference evidence="1 2" key="1">
    <citation type="submission" date="2019-12" db="EMBL/GenBank/DDBJ databases">
        <title>A genome sequence resource for the geographically widespread anthracnose pathogen Colletotrichum asianum.</title>
        <authorList>
            <person name="Meng Y."/>
        </authorList>
    </citation>
    <scope>NUCLEOTIDE SEQUENCE [LARGE SCALE GENOMIC DNA]</scope>
    <source>
        <strain evidence="1 2">ICMP 18580</strain>
    </source>
</reference>
<evidence type="ECO:0000313" key="2">
    <source>
        <dbReference type="Proteomes" id="UP000434172"/>
    </source>
</evidence>
<dbReference type="Proteomes" id="UP000434172">
    <property type="component" value="Unassembled WGS sequence"/>
</dbReference>
<keyword evidence="2" id="KW-1185">Reference proteome</keyword>
<dbReference type="AlphaFoldDB" id="A0A8H3WPU3"/>
<proteinExistence type="predicted"/>
<dbReference type="EMBL" id="WOWK01000017">
    <property type="protein sequence ID" value="KAF0328412.1"/>
    <property type="molecule type" value="Genomic_DNA"/>
</dbReference>
<evidence type="ECO:0000313" key="1">
    <source>
        <dbReference type="EMBL" id="KAF0328412.1"/>
    </source>
</evidence>